<dbReference type="InterPro" id="IPR007111">
    <property type="entry name" value="NACHT_NTPase"/>
</dbReference>
<sequence>MASRSFQAHQQAIRKVKQALARDTLQQKILEKLTGLSPQIISRFLTGKPIDREALESIYSALGLALEENDGLIENGEPDLDRELSVLIEQVRQHCCRKIKRRHSQVTLLNQQQVEVSQLCVDLCTVERLSRETCISPANLLQDFKPQQDFERFGLGEPQQRLSGLQAIARSPKSIVIGKPGSGKSTFLKHLAIACCNGQLHSDYIPILLELKELTPLVTRRNALLKEYIHLELGLIDPLQTENILNSGKVLLLFDGLDEMPETARRNVQYQIRNFSQQYYKNSIVLTCRTQATEYTFPNFEYVEVVNLSSAQVEQFAKNWFCALTEKPHHGNILAKQFIGKLRFRENQQIAKLAVTPILLSFACWVFQTFKYLPSCHFDFYEQSIKLLLDPKDIDSSLDPQLFHELLNYIATKSFEREELFFEEKTLQKDITDYLNRRYPSDLNAQDKPEYKAILEILEEQYGLLLERAPGIYSFAHLTLHEYFLTKAILDRFSPQFSDRSFSSLMQKSWQDIFFLAAERMNNPDDLLLQIKQKTDTIIATNQKLQIFMAWVTQKASLVQVSYKQAAVRAFYFSLAVDRILEPKLARSLDFSHAVDRALKSSLHDRSLACHLDENLNRVFKYNSIRKLDYEFLLDLILDCLLVTFAYDLGLFLTFVDNLHIQLEHELKQSLKRFKSQLPDAEGDKSTYQKWWKSNSEIWTQNLRLTIIAYRNIGYDWQFKTQEKELLKQYYDANKLLVECLKRISRVSGDVRQEIESTLLLPIAEIEKRRKNNYQKVS</sequence>
<dbReference type="PANTHER" id="PTHR46844:SF1">
    <property type="entry name" value="SLR5058 PROTEIN"/>
    <property type="match status" value="1"/>
</dbReference>
<evidence type="ECO:0000259" key="1">
    <source>
        <dbReference type="PROSITE" id="PS50837"/>
    </source>
</evidence>
<protein>
    <submittedName>
        <fullName evidence="2">NACHT domain-containing NTPase</fullName>
    </submittedName>
</protein>
<evidence type="ECO:0000313" key="2">
    <source>
        <dbReference type="EMBL" id="MBE9115501.1"/>
    </source>
</evidence>
<gene>
    <name evidence="2" type="ORF">IQ249_06265</name>
</gene>
<feature type="domain" description="NACHT" evidence="1">
    <location>
        <begin position="172"/>
        <end position="292"/>
    </location>
</feature>
<evidence type="ECO:0000313" key="3">
    <source>
        <dbReference type="Proteomes" id="UP000654482"/>
    </source>
</evidence>
<dbReference type="EMBL" id="JADEWZ010000007">
    <property type="protein sequence ID" value="MBE9115501.1"/>
    <property type="molecule type" value="Genomic_DNA"/>
</dbReference>
<comment type="caution">
    <text evidence="2">The sequence shown here is derived from an EMBL/GenBank/DDBJ whole genome shotgun (WGS) entry which is preliminary data.</text>
</comment>
<dbReference type="Proteomes" id="UP000654482">
    <property type="component" value="Unassembled WGS sequence"/>
</dbReference>
<dbReference type="PANTHER" id="PTHR46844">
    <property type="entry name" value="SLR5058 PROTEIN"/>
    <property type="match status" value="1"/>
</dbReference>
<proteinExistence type="predicted"/>
<keyword evidence="3" id="KW-1185">Reference proteome</keyword>
<dbReference type="InterPro" id="IPR054501">
    <property type="entry name" value="NCH2"/>
</dbReference>
<dbReference type="RefSeq" id="WP_194028596.1">
    <property type="nucleotide sequence ID" value="NZ_JADEWZ010000007.1"/>
</dbReference>
<dbReference type="AlphaFoldDB" id="A0A8J7B7S5"/>
<name>A0A8J7B7S5_9CYAN</name>
<dbReference type="Pfam" id="PF05729">
    <property type="entry name" value="NACHT"/>
    <property type="match status" value="1"/>
</dbReference>
<dbReference type="Pfam" id="PF22727">
    <property type="entry name" value="NCH2"/>
    <property type="match status" value="1"/>
</dbReference>
<dbReference type="InterPro" id="IPR027417">
    <property type="entry name" value="P-loop_NTPase"/>
</dbReference>
<organism evidence="2 3">
    <name type="scientific">Lusitaniella coriacea LEGE 07157</name>
    <dbReference type="NCBI Taxonomy" id="945747"/>
    <lineage>
        <taxon>Bacteria</taxon>
        <taxon>Bacillati</taxon>
        <taxon>Cyanobacteriota</taxon>
        <taxon>Cyanophyceae</taxon>
        <taxon>Spirulinales</taxon>
        <taxon>Lusitaniellaceae</taxon>
        <taxon>Lusitaniella</taxon>
    </lineage>
</organism>
<accession>A0A8J7B7S5</accession>
<dbReference type="Gene3D" id="3.40.50.300">
    <property type="entry name" value="P-loop containing nucleotide triphosphate hydrolases"/>
    <property type="match status" value="1"/>
</dbReference>
<dbReference type="PROSITE" id="PS50837">
    <property type="entry name" value="NACHT"/>
    <property type="match status" value="1"/>
</dbReference>
<reference evidence="2" key="1">
    <citation type="submission" date="2020-10" db="EMBL/GenBank/DDBJ databases">
        <authorList>
            <person name="Castelo-Branco R."/>
            <person name="Eusebio N."/>
            <person name="Adriana R."/>
            <person name="Vieira A."/>
            <person name="Brugerolle De Fraissinette N."/>
            <person name="Rezende De Castro R."/>
            <person name="Schneider M.P."/>
            <person name="Vasconcelos V."/>
            <person name="Leao P.N."/>
        </authorList>
    </citation>
    <scope>NUCLEOTIDE SEQUENCE</scope>
    <source>
        <strain evidence="2">LEGE 07157</strain>
    </source>
</reference>
<dbReference type="SUPFAM" id="SSF52540">
    <property type="entry name" value="P-loop containing nucleoside triphosphate hydrolases"/>
    <property type="match status" value="1"/>
</dbReference>